<organism evidence="1 2">
    <name type="scientific">Crenobacter oryzisoli</name>
    <dbReference type="NCBI Taxonomy" id="3056844"/>
    <lineage>
        <taxon>Bacteria</taxon>
        <taxon>Pseudomonadati</taxon>
        <taxon>Pseudomonadota</taxon>
        <taxon>Betaproteobacteria</taxon>
        <taxon>Neisseriales</taxon>
        <taxon>Neisseriaceae</taxon>
        <taxon>Crenobacter</taxon>
    </lineage>
</organism>
<protein>
    <submittedName>
        <fullName evidence="1">Uncharacterized protein</fullName>
    </submittedName>
</protein>
<name>A0ABT7XV86_9NEIS</name>
<sequence length="140" mass="15860">MMEETIQVPAREMWVKTSILVRNGEPLKFRAKGVWVDAVIPCSADGYSATILYSLGRPPRIPDGDRYFRLMGRVVPNGLEPTHDDPLSTFPIGVQNEWISPIEGVLFVFVNDRSGYYWNNWGAITLTVIREYSDNLNVPS</sequence>
<dbReference type="RefSeq" id="WP_289832312.1">
    <property type="nucleotide sequence ID" value="NZ_JAUEDK010000086.1"/>
</dbReference>
<evidence type="ECO:0000313" key="1">
    <source>
        <dbReference type="EMBL" id="MDN0077696.1"/>
    </source>
</evidence>
<dbReference type="EMBL" id="JAUEDK010000086">
    <property type="protein sequence ID" value="MDN0077696.1"/>
    <property type="molecule type" value="Genomic_DNA"/>
</dbReference>
<dbReference type="Proteomes" id="UP001168540">
    <property type="component" value="Unassembled WGS sequence"/>
</dbReference>
<dbReference type="Gene3D" id="2.60.120.430">
    <property type="entry name" value="Galactose-binding lectin"/>
    <property type="match status" value="1"/>
</dbReference>
<keyword evidence="2" id="KW-1185">Reference proteome</keyword>
<evidence type="ECO:0000313" key="2">
    <source>
        <dbReference type="Proteomes" id="UP001168540"/>
    </source>
</evidence>
<gene>
    <name evidence="1" type="ORF">QU481_23065</name>
</gene>
<reference evidence="1" key="1">
    <citation type="submission" date="2023-06" db="EMBL/GenBank/DDBJ databases">
        <authorList>
            <person name="Zhang S."/>
        </authorList>
    </citation>
    <scope>NUCLEOTIDE SEQUENCE</scope>
    <source>
        <strain evidence="1">SG2303</strain>
    </source>
</reference>
<proteinExistence type="predicted"/>
<accession>A0ABT7XV86</accession>
<comment type="caution">
    <text evidence="1">The sequence shown here is derived from an EMBL/GenBank/DDBJ whole genome shotgun (WGS) entry which is preliminary data.</text>
</comment>